<feature type="signal peptide" evidence="2">
    <location>
        <begin position="1"/>
        <end position="23"/>
    </location>
</feature>
<gene>
    <name evidence="3" type="ORF">SAMN04488513_10539</name>
</gene>
<keyword evidence="4" id="KW-1185">Reference proteome</keyword>
<dbReference type="AlphaFoldDB" id="A0A1M6JIG7"/>
<evidence type="ECO:0000256" key="1">
    <source>
        <dbReference type="SAM" id="Phobius"/>
    </source>
</evidence>
<dbReference type="RefSeq" id="WP_072994345.1">
    <property type="nucleotide sequence ID" value="NZ_FQYU01000005.1"/>
</dbReference>
<reference evidence="4" key="1">
    <citation type="submission" date="2016-11" db="EMBL/GenBank/DDBJ databases">
        <authorList>
            <person name="Varghese N."/>
            <person name="Submissions S."/>
        </authorList>
    </citation>
    <scope>NUCLEOTIDE SEQUENCE [LARGE SCALE GENOMIC DNA]</scope>
    <source>
        <strain evidence="4">DSM 19858</strain>
    </source>
</reference>
<evidence type="ECO:0000256" key="2">
    <source>
        <dbReference type="SAM" id="SignalP"/>
    </source>
</evidence>
<organism evidence="3 4">
    <name type="scientific">Pseudozobellia thermophila</name>
    <dbReference type="NCBI Taxonomy" id="192903"/>
    <lineage>
        <taxon>Bacteria</taxon>
        <taxon>Pseudomonadati</taxon>
        <taxon>Bacteroidota</taxon>
        <taxon>Flavobacteriia</taxon>
        <taxon>Flavobacteriales</taxon>
        <taxon>Flavobacteriaceae</taxon>
        <taxon>Pseudozobellia</taxon>
    </lineage>
</organism>
<name>A0A1M6JIG7_9FLAO</name>
<keyword evidence="1" id="KW-0472">Membrane</keyword>
<proteinExistence type="predicted"/>
<keyword evidence="1" id="KW-1133">Transmembrane helix</keyword>
<accession>A0A1M6JIG7</accession>
<sequence length="156" mass="17330">MKRIRLIILSLTMLTAFGQGAMAQEITSFQGMWGPEFYQDKEKLTWKEIDKIMSDSQVSQLHWQKSKKSLLAGMGVAALNFGSGIWFIVNEADHKPVTGPVIAFAATGLVGSVFYHCALKNKKQAILNYNESLEKETSFRLVPTSNENGVGLALKF</sequence>
<keyword evidence="2" id="KW-0732">Signal</keyword>
<dbReference type="OrthoDB" id="1431070at2"/>
<evidence type="ECO:0000313" key="4">
    <source>
        <dbReference type="Proteomes" id="UP000184543"/>
    </source>
</evidence>
<feature type="chain" id="PRO_5009918705" evidence="2">
    <location>
        <begin position="24"/>
        <end position="156"/>
    </location>
</feature>
<dbReference type="EMBL" id="FQYU01000005">
    <property type="protein sequence ID" value="SHJ46460.1"/>
    <property type="molecule type" value="Genomic_DNA"/>
</dbReference>
<keyword evidence="1" id="KW-0812">Transmembrane</keyword>
<feature type="transmembrane region" description="Helical" evidence="1">
    <location>
        <begin position="70"/>
        <end position="89"/>
    </location>
</feature>
<protein>
    <submittedName>
        <fullName evidence="3">Uncharacterized protein</fullName>
    </submittedName>
</protein>
<evidence type="ECO:0000313" key="3">
    <source>
        <dbReference type="EMBL" id="SHJ46460.1"/>
    </source>
</evidence>
<dbReference type="Proteomes" id="UP000184543">
    <property type="component" value="Unassembled WGS sequence"/>
</dbReference>
<feature type="transmembrane region" description="Helical" evidence="1">
    <location>
        <begin position="96"/>
        <end position="115"/>
    </location>
</feature>